<proteinExistence type="predicted"/>
<evidence type="ECO:0000313" key="4">
    <source>
        <dbReference type="Proteomes" id="UP001217089"/>
    </source>
</evidence>
<evidence type="ECO:0000259" key="2">
    <source>
        <dbReference type="PROSITE" id="PS50056"/>
    </source>
</evidence>
<dbReference type="Gene3D" id="3.90.190.10">
    <property type="entry name" value="Protein tyrosine phosphatase superfamily"/>
    <property type="match status" value="1"/>
</dbReference>
<sequence length="263" mass="30168">MCTQCSVGCVNGTCRKDNGHCIDGCKATFFGKLCDKSCSANCQTDICDRDTGICEGGCMNANFHDSKCKGPKTNTLFDFWRMVWQEKSGKIVMLTNLIENEKPKCDQYWPDVGQEKDFGSLRVTVENEKEYAFFFERTLQLTNKKTKETRKILQFHFTMWTDHGTPDPVQLMLFHRNVKDAKTDLTGPPVIHCAAGIGRTGTFIALDTLHEYGDKTGKIDVFEYVIKMRKDRMNMIQTLVMYVCFRYYVINDSIYIDELYTAS</sequence>
<dbReference type="InterPro" id="IPR003595">
    <property type="entry name" value="Tyr_Pase_cat"/>
</dbReference>
<dbReference type="PRINTS" id="PR00700">
    <property type="entry name" value="PRTYPHPHTASE"/>
</dbReference>
<dbReference type="EMBL" id="JARBDR010000640">
    <property type="protein sequence ID" value="KAJ8310250.1"/>
    <property type="molecule type" value="Genomic_DNA"/>
</dbReference>
<dbReference type="PANTHER" id="PTHR19134">
    <property type="entry name" value="RECEPTOR-TYPE TYROSINE-PROTEIN PHOSPHATASE"/>
    <property type="match status" value="1"/>
</dbReference>
<gene>
    <name evidence="3" type="ORF">KUTeg_012115</name>
</gene>
<comment type="caution">
    <text evidence="3">The sequence shown here is derived from an EMBL/GenBank/DDBJ whole genome shotgun (WGS) entry which is preliminary data.</text>
</comment>
<keyword evidence="4" id="KW-1185">Reference proteome</keyword>
<reference evidence="3 4" key="1">
    <citation type="submission" date="2022-12" db="EMBL/GenBank/DDBJ databases">
        <title>Chromosome-level genome of Tegillarca granosa.</title>
        <authorList>
            <person name="Kim J."/>
        </authorList>
    </citation>
    <scope>NUCLEOTIDE SEQUENCE [LARGE SCALE GENOMIC DNA]</scope>
    <source>
        <strain evidence="3">Teg-2019</strain>
        <tissue evidence="3">Adductor muscle</tissue>
    </source>
</reference>
<feature type="domain" description="Tyrosine specific protein phosphatases" evidence="2">
    <location>
        <begin position="172"/>
        <end position="243"/>
    </location>
</feature>
<dbReference type="SUPFAM" id="SSF52799">
    <property type="entry name" value="(Phosphotyrosine protein) phosphatases II"/>
    <property type="match status" value="1"/>
</dbReference>
<dbReference type="PROSITE" id="PS00383">
    <property type="entry name" value="TYR_PHOSPHATASE_1"/>
    <property type="match status" value="1"/>
</dbReference>
<dbReference type="Proteomes" id="UP001217089">
    <property type="component" value="Unassembled WGS sequence"/>
</dbReference>
<dbReference type="InterPro" id="IPR016130">
    <property type="entry name" value="Tyr_Pase_AS"/>
</dbReference>
<dbReference type="InterPro" id="IPR000387">
    <property type="entry name" value="Tyr_Pase_dom"/>
</dbReference>
<dbReference type="InterPro" id="IPR000242">
    <property type="entry name" value="PTP_cat"/>
</dbReference>
<dbReference type="InterPro" id="IPR050348">
    <property type="entry name" value="Protein-Tyr_Phosphatase"/>
</dbReference>
<evidence type="ECO:0000313" key="3">
    <source>
        <dbReference type="EMBL" id="KAJ8310250.1"/>
    </source>
</evidence>
<dbReference type="SMART" id="SM00194">
    <property type="entry name" value="PTPc"/>
    <property type="match status" value="1"/>
</dbReference>
<dbReference type="PANTHER" id="PTHR19134:SF449">
    <property type="entry name" value="TYROSINE-PROTEIN PHOSPHATASE 1"/>
    <property type="match status" value="1"/>
</dbReference>
<feature type="domain" description="Tyrosine-protein phosphatase" evidence="1">
    <location>
        <begin position="59"/>
        <end position="252"/>
    </location>
</feature>
<dbReference type="PROSITE" id="PS50055">
    <property type="entry name" value="TYR_PHOSPHATASE_PTP"/>
    <property type="match status" value="1"/>
</dbReference>
<dbReference type="InterPro" id="IPR029021">
    <property type="entry name" value="Prot-tyrosine_phosphatase-like"/>
</dbReference>
<dbReference type="Pfam" id="PF00102">
    <property type="entry name" value="Y_phosphatase"/>
    <property type="match status" value="1"/>
</dbReference>
<protein>
    <submittedName>
        <fullName evidence="3">Uncharacterized protein</fullName>
    </submittedName>
</protein>
<accession>A0ABQ9EYL8</accession>
<organism evidence="3 4">
    <name type="scientific">Tegillarca granosa</name>
    <name type="common">Malaysian cockle</name>
    <name type="synonym">Anadara granosa</name>
    <dbReference type="NCBI Taxonomy" id="220873"/>
    <lineage>
        <taxon>Eukaryota</taxon>
        <taxon>Metazoa</taxon>
        <taxon>Spiralia</taxon>
        <taxon>Lophotrochozoa</taxon>
        <taxon>Mollusca</taxon>
        <taxon>Bivalvia</taxon>
        <taxon>Autobranchia</taxon>
        <taxon>Pteriomorphia</taxon>
        <taxon>Arcoida</taxon>
        <taxon>Arcoidea</taxon>
        <taxon>Arcidae</taxon>
        <taxon>Tegillarca</taxon>
    </lineage>
</organism>
<dbReference type="SMART" id="SM00404">
    <property type="entry name" value="PTPc_motif"/>
    <property type="match status" value="1"/>
</dbReference>
<dbReference type="PROSITE" id="PS50056">
    <property type="entry name" value="TYR_PHOSPHATASE_2"/>
    <property type="match status" value="1"/>
</dbReference>
<dbReference type="CDD" id="cd00047">
    <property type="entry name" value="PTPc"/>
    <property type="match status" value="1"/>
</dbReference>
<evidence type="ECO:0000259" key="1">
    <source>
        <dbReference type="PROSITE" id="PS50055"/>
    </source>
</evidence>
<name>A0ABQ9EYL8_TEGGR</name>